<dbReference type="EMBL" id="CACRYJ010000004">
    <property type="protein sequence ID" value="VZO34966.1"/>
    <property type="molecule type" value="Genomic_DNA"/>
</dbReference>
<reference evidence="2 3" key="1">
    <citation type="submission" date="2019-11" db="EMBL/GenBank/DDBJ databases">
        <authorList>
            <person name="Criscuolo A."/>
        </authorList>
    </citation>
    <scope>NUCLEOTIDE SEQUENCE [LARGE SCALE GENOMIC DNA]</scope>
    <source>
        <strain evidence="2">CIP111667</strain>
    </source>
</reference>
<dbReference type="CDD" id="cd12108">
    <property type="entry name" value="Hr-like"/>
    <property type="match status" value="1"/>
</dbReference>
<keyword evidence="3" id="KW-1185">Reference proteome</keyword>
<dbReference type="Gene3D" id="1.20.120.520">
    <property type="entry name" value="nmb1532 protein domain like"/>
    <property type="match status" value="1"/>
</dbReference>
<name>A0A7M4DDP6_9MICO</name>
<organism evidence="2 3">
    <name type="scientific">Occultella aeris</name>
    <dbReference type="NCBI Taxonomy" id="2761496"/>
    <lineage>
        <taxon>Bacteria</taxon>
        <taxon>Bacillati</taxon>
        <taxon>Actinomycetota</taxon>
        <taxon>Actinomycetes</taxon>
        <taxon>Micrococcales</taxon>
        <taxon>Ruaniaceae</taxon>
        <taxon>Occultella</taxon>
    </lineage>
</organism>
<evidence type="ECO:0000313" key="3">
    <source>
        <dbReference type="Proteomes" id="UP000419743"/>
    </source>
</evidence>
<sequence>MDTSALTCNTDDMFVIHRLLRRVFTDAPVLVRGVAEGDVPRATIVADHVSEIADGLHGHHHTEDDLLWDKLESRSPGCALHVGQMRAQHAEATALITDLREVLPAWRAGASAADRERAAAVLDELLATLLRHLGQEEDQILPIAQVSMTQAEWDVLGEHGRASVPRDRQFIQLGMMLDAFDDPAERQAWMRANLPVPARVLFSLVGRRQFEAHRAKVYGLAG</sequence>
<evidence type="ECO:0000313" key="2">
    <source>
        <dbReference type="EMBL" id="VZO34966.1"/>
    </source>
</evidence>
<dbReference type="AlphaFoldDB" id="A0A7M4DDP6"/>
<dbReference type="Pfam" id="PF01814">
    <property type="entry name" value="Hemerythrin"/>
    <property type="match status" value="1"/>
</dbReference>
<dbReference type="RefSeq" id="WP_156738814.1">
    <property type="nucleotide sequence ID" value="NZ_CACRYJ010000004.1"/>
</dbReference>
<feature type="domain" description="Hemerythrin-like" evidence="1">
    <location>
        <begin position="15"/>
        <end position="143"/>
    </location>
</feature>
<accession>A0A7M4DDP6</accession>
<gene>
    <name evidence="2" type="ORF">HALOF300_00235</name>
</gene>
<evidence type="ECO:0000259" key="1">
    <source>
        <dbReference type="Pfam" id="PF01814"/>
    </source>
</evidence>
<dbReference type="Proteomes" id="UP000419743">
    <property type="component" value="Unassembled WGS sequence"/>
</dbReference>
<proteinExistence type="predicted"/>
<protein>
    <recommendedName>
        <fullName evidence="1">Hemerythrin-like domain-containing protein</fullName>
    </recommendedName>
</protein>
<comment type="caution">
    <text evidence="2">The sequence shown here is derived from an EMBL/GenBank/DDBJ whole genome shotgun (WGS) entry which is preliminary data.</text>
</comment>
<dbReference type="InterPro" id="IPR012312">
    <property type="entry name" value="Hemerythrin-like"/>
</dbReference>